<feature type="transmembrane region" description="Helical" evidence="1">
    <location>
        <begin position="54"/>
        <end position="78"/>
    </location>
</feature>
<feature type="transmembrane region" description="Helical" evidence="1">
    <location>
        <begin position="16"/>
        <end position="34"/>
    </location>
</feature>
<dbReference type="Proteomes" id="UP000812270">
    <property type="component" value="Unassembled WGS sequence"/>
</dbReference>
<proteinExistence type="predicted"/>
<organism evidence="2 3">
    <name type="scientific">Pinibacter aurantiacus</name>
    <dbReference type="NCBI Taxonomy" id="2851599"/>
    <lineage>
        <taxon>Bacteria</taxon>
        <taxon>Pseudomonadati</taxon>
        <taxon>Bacteroidota</taxon>
        <taxon>Chitinophagia</taxon>
        <taxon>Chitinophagales</taxon>
        <taxon>Chitinophagaceae</taxon>
        <taxon>Pinibacter</taxon>
    </lineage>
</organism>
<keyword evidence="1" id="KW-0812">Transmembrane</keyword>
<sequence>MTQHVFIESQKFKGKLMYFVFMLLGSILALFIYADVQQLILGRPFGEKPAPNAVLITATLFLSFLFFALIATTLETTVTQKDVTFRWRPFQKKVKQFNWSDIAKAEIVHYGFVGYGLRVTSHGLVYTAGGNAGLKLVLKSGRKIIIGTQRPEELEEVLAQLKIEN</sequence>
<reference evidence="2" key="1">
    <citation type="submission" date="2021-06" db="EMBL/GenBank/DDBJ databases">
        <authorList>
            <person name="Huq M.A."/>
        </authorList>
    </citation>
    <scope>NUCLEOTIDE SEQUENCE</scope>
    <source>
        <strain evidence="2">MAH-26</strain>
    </source>
</reference>
<accession>A0A9E2S713</accession>
<gene>
    <name evidence="2" type="ORF">KTO63_00550</name>
</gene>
<protein>
    <submittedName>
        <fullName evidence="2">Uncharacterized protein</fullName>
    </submittedName>
</protein>
<dbReference type="AlphaFoldDB" id="A0A9E2S713"/>
<evidence type="ECO:0000313" key="2">
    <source>
        <dbReference type="EMBL" id="MBV4355614.1"/>
    </source>
</evidence>
<name>A0A9E2S713_9BACT</name>
<keyword evidence="1" id="KW-1133">Transmembrane helix</keyword>
<dbReference type="EMBL" id="JAHSPG010000001">
    <property type="protein sequence ID" value="MBV4355614.1"/>
    <property type="molecule type" value="Genomic_DNA"/>
</dbReference>
<evidence type="ECO:0000313" key="3">
    <source>
        <dbReference type="Proteomes" id="UP000812270"/>
    </source>
</evidence>
<comment type="caution">
    <text evidence="2">The sequence shown here is derived from an EMBL/GenBank/DDBJ whole genome shotgun (WGS) entry which is preliminary data.</text>
</comment>
<keyword evidence="3" id="KW-1185">Reference proteome</keyword>
<evidence type="ECO:0000256" key="1">
    <source>
        <dbReference type="SAM" id="Phobius"/>
    </source>
</evidence>
<keyword evidence="1" id="KW-0472">Membrane</keyword>
<dbReference type="RefSeq" id="WP_217789166.1">
    <property type="nucleotide sequence ID" value="NZ_JAHSPG010000001.1"/>
</dbReference>